<keyword evidence="1" id="KW-0479">Metal-binding</keyword>
<evidence type="ECO:0000259" key="7">
    <source>
        <dbReference type="PROSITE" id="PS50835"/>
    </source>
</evidence>
<evidence type="ECO:0000259" key="8">
    <source>
        <dbReference type="PROSITE" id="PS51465"/>
    </source>
</evidence>
<evidence type="ECO:0000256" key="1">
    <source>
        <dbReference type="ARBA" id="ARBA00022723"/>
    </source>
</evidence>
<keyword evidence="2 5" id="KW-0732">Signal</keyword>
<dbReference type="SMART" id="SM00408">
    <property type="entry name" value="IGc2"/>
    <property type="match status" value="1"/>
</dbReference>
<evidence type="ECO:0000313" key="9">
    <source>
        <dbReference type="Ensembl" id="ENSENLP00000016067.1"/>
    </source>
</evidence>
<keyword evidence="4" id="KW-1015">Disulfide bond</keyword>
<dbReference type="SMART" id="SM00280">
    <property type="entry name" value="KAZAL"/>
    <property type="match status" value="1"/>
</dbReference>
<feature type="signal peptide" evidence="5">
    <location>
        <begin position="1"/>
        <end position="31"/>
    </location>
</feature>
<dbReference type="InterPro" id="IPR050653">
    <property type="entry name" value="Prot_Inhib_GrowthFact_Antg"/>
</dbReference>
<evidence type="ECO:0000256" key="4">
    <source>
        <dbReference type="ARBA" id="ARBA00023157"/>
    </source>
</evidence>
<dbReference type="InterPro" id="IPR011992">
    <property type="entry name" value="EF-hand-dom_pair"/>
</dbReference>
<sequence>SPPPSFHRHMMTRWWSAVIFLLGLAVLGADGRPNKEGFGLPPYRPVVRFRHKDGIAESLRLKGFTGHNGYPGPCEHKYCGLGRHCVVDHETGQGECKCLDRCKPHYKPVCGSDGKLYKNHCELHRVSCLTAHRITMTHSEECFYKDDNCRLSDYRRLKTKTLDLHDKRYMGSHLHGAHMDNMAARKQLVDMMFKRFDADGNGRVDASELSQVIKQEGLSKDFSACTLFDLLKYNDINDDEHLTKEEIYTAFDVYLLNLPDEQKVSVTTVTVGQSVVLTCAITGEHRPPILWERNHQYLNSLNLEDINDFGDDGSLYITKVTTTHMGNYTCHADGYEKLFQTHTLQSHSSSVLFSF</sequence>
<dbReference type="InterPro" id="IPR002350">
    <property type="entry name" value="Kazal_dom"/>
</dbReference>
<reference evidence="9" key="3">
    <citation type="submission" date="2025-09" db="UniProtKB">
        <authorList>
            <consortium name="Ensembl"/>
        </authorList>
    </citation>
    <scope>IDENTIFICATION</scope>
</reference>
<dbReference type="PANTHER" id="PTHR10913:SF44">
    <property type="entry name" value="FOLLISTATIN-RELATED PROTEIN 5"/>
    <property type="match status" value="1"/>
</dbReference>
<feature type="chain" id="PRO_5025408167" description="Follistatin-like 5" evidence="5">
    <location>
        <begin position="32"/>
        <end position="355"/>
    </location>
</feature>
<dbReference type="Gene3D" id="2.60.40.10">
    <property type="entry name" value="Immunoglobulins"/>
    <property type="match status" value="1"/>
</dbReference>
<keyword evidence="3" id="KW-0106">Calcium</keyword>
<dbReference type="CDD" id="cd00096">
    <property type="entry name" value="Ig"/>
    <property type="match status" value="1"/>
</dbReference>
<organism evidence="9 10">
    <name type="scientific">Echeneis naucrates</name>
    <name type="common">Live sharksucker</name>
    <dbReference type="NCBI Taxonomy" id="173247"/>
    <lineage>
        <taxon>Eukaryota</taxon>
        <taxon>Metazoa</taxon>
        <taxon>Chordata</taxon>
        <taxon>Craniata</taxon>
        <taxon>Vertebrata</taxon>
        <taxon>Euteleostomi</taxon>
        <taxon>Actinopterygii</taxon>
        <taxon>Neopterygii</taxon>
        <taxon>Teleostei</taxon>
        <taxon>Neoteleostei</taxon>
        <taxon>Acanthomorphata</taxon>
        <taxon>Carangaria</taxon>
        <taxon>Carangiformes</taxon>
        <taxon>Echeneidae</taxon>
        <taxon>Echeneis</taxon>
    </lineage>
</organism>
<gene>
    <name evidence="9" type="primary">fstl5</name>
</gene>
<name>A0A665U9C4_ECHNA</name>
<dbReference type="PANTHER" id="PTHR10913">
    <property type="entry name" value="FOLLISTATIN-RELATED"/>
    <property type="match status" value="1"/>
</dbReference>
<evidence type="ECO:0000259" key="6">
    <source>
        <dbReference type="PROSITE" id="PS50222"/>
    </source>
</evidence>
<dbReference type="InterPro" id="IPR036179">
    <property type="entry name" value="Ig-like_dom_sf"/>
</dbReference>
<dbReference type="PROSITE" id="PS50835">
    <property type="entry name" value="IG_LIKE"/>
    <property type="match status" value="1"/>
</dbReference>
<dbReference type="Proteomes" id="UP000472264">
    <property type="component" value="Chromosome 10"/>
</dbReference>
<dbReference type="GO" id="GO:0005509">
    <property type="term" value="F:calcium ion binding"/>
    <property type="evidence" value="ECO:0007669"/>
    <property type="project" value="InterPro"/>
</dbReference>
<dbReference type="PROSITE" id="PS00018">
    <property type="entry name" value="EF_HAND_1"/>
    <property type="match status" value="1"/>
</dbReference>
<dbReference type="SMART" id="SM00409">
    <property type="entry name" value="IG"/>
    <property type="match status" value="1"/>
</dbReference>
<evidence type="ECO:0000256" key="5">
    <source>
        <dbReference type="SAM" id="SignalP"/>
    </source>
</evidence>
<dbReference type="Pfam" id="PF13927">
    <property type="entry name" value="Ig_3"/>
    <property type="match status" value="1"/>
</dbReference>
<dbReference type="SUPFAM" id="SSF47473">
    <property type="entry name" value="EF-hand"/>
    <property type="match status" value="1"/>
</dbReference>
<dbReference type="GO" id="GO:0030510">
    <property type="term" value="P:regulation of BMP signaling pathway"/>
    <property type="evidence" value="ECO:0007669"/>
    <property type="project" value="TreeGrafter"/>
</dbReference>
<dbReference type="GO" id="GO:0030154">
    <property type="term" value="P:cell differentiation"/>
    <property type="evidence" value="ECO:0007669"/>
    <property type="project" value="TreeGrafter"/>
</dbReference>
<dbReference type="InterPro" id="IPR002048">
    <property type="entry name" value="EF_hand_dom"/>
</dbReference>
<evidence type="ECO:0000256" key="3">
    <source>
        <dbReference type="ARBA" id="ARBA00022837"/>
    </source>
</evidence>
<accession>A0A665U9C4</accession>
<dbReference type="SMART" id="SM00054">
    <property type="entry name" value="EFh"/>
    <property type="match status" value="1"/>
</dbReference>
<dbReference type="AlphaFoldDB" id="A0A665U9C4"/>
<dbReference type="PROSITE" id="PS51465">
    <property type="entry name" value="KAZAL_2"/>
    <property type="match status" value="1"/>
</dbReference>
<feature type="domain" description="Kazal-like" evidence="8">
    <location>
        <begin position="90"/>
        <end position="144"/>
    </location>
</feature>
<dbReference type="GO" id="GO:0005615">
    <property type="term" value="C:extracellular space"/>
    <property type="evidence" value="ECO:0007669"/>
    <property type="project" value="TreeGrafter"/>
</dbReference>
<dbReference type="Gene3D" id="3.30.60.30">
    <property type="match status" value="1"/>
</dbReference>
<keyword evidence="10" id="KW-1185">Reference proteome</keyword>
<dbReference type="InterPro" id="IPR013783">
    <property type="entry name" value="Ig-like_fold"/>
</dbReference>
<dbReference type="FunFam" id="3.30.60.30:FF:000007">
    <property type="entry name" value="follistatin-related protein 5 isoform X1"/>
    <property type="match status" value="1"/>
</dbReference>
<dbReference type="Gene3D" id="1.10.238.10">
    <property type="entry name" value="EF-hand"/>
    <property type="match status" value="1"/>
</dbReference>
<dbReference type="Ensembl" id="ENSENLT00000016672.1">
    <property type="protein sequence ID" value="ENSENLP00000016067.1"/>
    <property type="gene ID" value="ENSENLG00000007296.1"/>
</dbReference>
<dbReference type="InterPro" id="IPR036058">
    <property type="entry name" value="Kazal_dom_sf"/>
</dbReference>
<proteinExistence type="predicted"/>
<reference evidence="9" key="1">
    <citation type="submission" date="2021-04" db="EMBL/GenBank/DDBJ databases">
        <authorList>
            <consortium name="Wellcome Sanger Institute Data Sharing"/>
        </authorList>
    </citation>
    <scope>NUCLEOTIDE SEQUENCE [LARGE SCALE GENOMIC DNA]</scope>
</reference>
<reference evidence="9" key="2">
    <citation type="submission" date="2025-08" db="UniProtKB">
        <authorList>
            <consortium name="Ensembl"/>
        </authorList>
    </citation>
    <scope>IDENTIFICATION</scope>
</reference>
<dbReference type="SUPFAM" id="SSF48726">
    <property type="entry name" value="Immunoglobulin"/>
    <property type="match status" value="1"/>
</dbReference>
<evidence type="ECO:0000313" key="10">
    <source>
        <dbReference type="Proteomes" id="UP000472264"/>
    </source>
</evidence>
<dbReference type="CDD" id="cd00104">
    <property type="entry name" value="KAZAL_FS"/>
    <property type="match status" value="1"/>
</dbReference>
<evidence type="ECO:0000256" key="2">
    <source>
        <dbReference type="ARBA" id="ARBA00022729"/>
    </source>
</evidence>
<dbReference type="FunFam" id="2.60.40.10:FF:002358">
    <property type="entry name" value="Follistatin like 4"/>
    <property type="match status" value="1"/>
</dbReference>
<dbReference type="PROSITE" id="PS50222">
    <property type="entry name" value="EF_HAND_2"/>
    <property type="match status" value="1"/>
</dbReference>
<protein>
    <recommendedName>
        <fullName evidence="11">Follistatin-like 5</fullName>
    </recommendedName>
</protein>
<feature type="domain" description="EF-hand" evidence="6">
    <location>
        <begin position="184"/>
        <end position="219"/>
    </location>
</feature>
<feature type="domain" description="Ig-like" evidence="7">
    <location>
        <begin position="259"/>
        <end position="345"/>
    </location>
</feature>
<evidence type="ECO:0008006" key="11">
    <source>
        <dbReference type="Google" id="ProtNLM"/>
    </source>
</evidence>
<dbReference type="SUPFAM" id="SSF100895">
    <property type="entry name" value="Kazal-type serine protease inhibitors"/>
    <property type="match status" value="1"/>
</dbReference>
<dbReference type="InterPro" id="IPR007110">
    <property type="entry name" value="Ig-like_dom"/>
</dbReference>
<dbReference type="InterPro" id="IPR003598">
    <property type="entry name" value="Ig_sub2"/>
</dbReference>
<dbReference type="InterPro" id="IPR003599">
    <property type="entry name" value="Ig_sub"/>
</dbReference>
<dbReference type="InterPro" id="IPR018247">
    <property type="entry name" value="EF_Hand_1_Ca_BS"/>
</dbReference>
<dbReference type="Pfam" id="PF07648">
    <property type="entry name" value="Kazal_2"/>
    <property type="match status" value="1"/>
</dbReference>